<name>A0A0D7B5Y2_9AGAR</name>
<evidence type="ECO:0000256" key="1">
    <source>
        <dbReference type="ARBA" id="ARBA00022723"/>
    </source>
</evidence>
<dbReference type="GO" id="GO:0005634">
    <property type="term" value="C:nucleus"/>
    <property type="evidence" value="ECO:0007669"/>
    <property type="project" value="TreeGrafter"/>
</dbReference>
<dbReference type="SMART" id="SM00355">
    <property type="entry name" value="ZnF_C2H2"/>
    <property type="match status" value="7"/>
</dbReference>
<sequence length="282" mass="32134">MSVECDFCYRWFNSHSALHAHCVAKWDHPYCEDCERLFRTDKALEQHMDYASVHQDNSDNYESSEEKENEDDYCYSCERQFVDAFALQQHLSTSGRHNWCFACAKDFSSPNALSQHNSSRVHKAADMKCPMCPRLFKTPSGIAEHVEQGGCNPRINRHQVTAAIHAMNIVPTISINRRITGPAVQSRTTYIATPAAWNGYAYECYLCHRNYRGLDDLNKHLASAAHDAKEFQCPHGSCRKKFTIISALIKHIESESCGLAKFKVVERITDSLTSQFTRALTL</sequence>
<protein>
    <recommendedName>
        <fullName evidence="6">C2H2-type domain-containing protein</fullName>
    </recommendedName>
</protein>
<dbReference type="PROSITE" id="PS50157">
    <property type="entry name" value="ZINC_FINGER_C2H2_2"/>
    <property type="match status" value="2"/>
</dbReference>
<reference evidence="7 8" key="1">
    <citation type="journal article" date="2015" name="Fungal Genet. Biol.">
        <title>Evolution of novel wood decay mechanisms in Agaricales revealed by the genome sequences of Fistulina hepatica and Cylindrobasidium torrendii.</title>
        <authorList>
            <person name="Floudas D."/>
            <person name="Held B.W."/>
            <person name="Riley R."/>
            <person name="Nagy L.G."/>
            <person name="Koehler G."/>
            <person name="Ransdell A.S."/>
            <person name="Younus H."/>
            <person name="Chow J."/>
            <person name="Chiniquy J."/>
            <person name="Lipzen A."/>
            <person name="Tritt A."/>
            <person name="Sun H."/>
            <person name="Haridas S."/>
            <person name="LaButti K."/>
            <person name="Ohm R.A."/>
            <person name="Kues U."/>
            <person name="Blanchette R.A."/>
            <person name="Grigoriev I.V."/>
            <person name="Minto R.E."/>
            <person name="Hibbett D.S."/>
        </authorList>
    </citation>
    <scope>NUCLEOTIDE SEQUENCE [LARGE SCALE GENOMIC DNA]</scope>
    <source>
        <strain evidence="7 8">FP15055 ss-10</strain>
    </source>
</reference>
<evidence type="ECO:0000256" key="5">
    <source>
        <dbReference type="PROSITE-ProRule" id="PRU00042"/>
    </source>
</evidence>
<evidence type="ECO:0000256" key="2">
    <source>
        <dbReference type="ARBA" id="ARBA00022737"/>
    </source>
</evidence>
<organism evidence="7 8">
    <name type="scientific">Cylindrobasidium torrendii FP15055 ss-10</name>
    <dbReference type="NCBI Taxonomy" id="1314674"/>
    <lineage>
        <taxon>Eukaryota</taxon>
        <taxon>Fungi</taxon>
        <taxon>Dikarya</taxon>
        <taxon>Basidiomycota</taxon>
        <taxon>Agaricomycotina</taxon>
        <taxon>Agaricomycetes</taxon>
        <taxon>Agaricomycetidae</taxon>
        <taxon>Agaricales</taxon>
        <taxon>Marasmiineae</taxon>
        <taxon>Physalacriaceae</taxon>
        <taxon>Cylindrobasidium</taxon>
    </lineage>
</organism>
<dbReference type="Proteomes" id="UP000054007">
    <property type="component" value="Unassembled WGS sequence"/>
</dbReference>
<proteinExistence type="predicted"/>
<keyword evidence="3 5" id="KW-0863">Zinc-finger</keyword>
<gene>
    <name evidence="7" type="ORF">CYLTODRAFT_437797</name>
</gene>
<dbReference type="GO" id="GO:0000981">
    <property type="term" value="F:DNA-binding transcription factor activity, RNA polymerase II-specific"/>
    <property type="evidence" value="ECO:0007669"/>
    <property type="project" value="TreeGrafter"/>
</dbReference>
<dbReference type="Gene3D" id="3.30.160.60">
    <property type="entry name" value="Classic Zinc Finger"/>
    <property type="match status" value="3"/>
</dbReference>
<dbReference type="GO" id="GO:0008270">
    <property type="term" value="F:zinc ion binding"/>
    <property type="evidence" value="ECO:0007669"/>
    <property type="project" value="UniProtKB-KW"/>
</dbReference>
<dbReference type="InterPro" id="IPR022755">
    <property type="entry name" value="Znf_C2H2_jaz"/>
</dbReference>
<keyword evidence="8" id="KW-1185">Reference proteome</keyword>
<dbReference type="STRING" id="1314674.A0A0D7B5Y2"/>
<evidence type="ECO:0000256" key="3">
    <source>
        <dbReference type="ARBA" id="ARBA00022771"/>
    </source>
</evidence>
<evidence type="ECO:0000313" key="7">
    <source>
        <dbReference type="EMBL" id="KIY65599.1"/>
    </source>
</evidence>
<evidence type="ECO:0000256" key="4">
    <source>
        <dbReference type="ARBA" id="ARBA00022833"/>
    </source>
</evidence>
<evidence type="ECO:0000259" key="6">
    <source>
        <dbReference type="PROSITE" id="PS50157"/>
    </source>
</evidence>
<feature type="domain" description="C2H2-type" evidence="6">
    <location>
        <begin position="202"/>
        <end position="231"/>
    </location>
</feature>
<dbReference type="InterPro" id="IPR013087">
    <property type="entry name" value="Znf_C2H2_type"/>
</dbReference>
<dbReference type="PANTHER" id="PTHR24409:SF356">
    <property type="entry name" value="C2H2 FINGER DOMAIN TRANSCRIPTION FACTOR (EUROFUNG)"/>
    <property type="match status" value="1"/>
</dbReference>
<dbReference type="EMBL" id="KN880584">
    <property type="protein sequence ID" value="KIY65599.1"/>
    <property type="molecule type" value="Genomic_DNA"/>
</dbReference>
<accession>A0A0D7B5Y2</accession>
<keyword evidence="4" id="KW-0862">Zinc</keyword>
<dbReference type="SUPFAM" id="SSF57667">
    <property type="entry name" value="beta-beta-alpha zinc fingers"/>
    <property type="match status" value="1"/>
</dbReference>
<evidence type="ECO:0000313" key="8">
    <source>
        <dbReference type="Proteomes" id="UP000054007"/>
    </source>
</evidence>
<dbReference type="InterPro" id="IPR036236">
    <property type="entry name" value="Znf_C2H2_sf"/>
</dbReference>
<keyword evidence="2" id="KW-0677">Repeat</keyword>
<dbReference type="OrthoDB" id="6077919at2759"/>
<dbReference type="AlphaFoldDB" id="A0A0D7B5Y2"/>
<dbReference type="Pfam" id="PF12171">
    <property type="entry name" value="zf-C2H2_jaz"/>
    <property type="match status" value="1"/>
</dbReference>
<dbReference type="GO" id="GO:0000977">
    <property type="term" value="F:RNA polymerase II transcription regulatory region sequence-specific DNA binding"/>
    <property type="evidence" value="ECO:0007669"/>
    <property type="project" value="TreeGrafter"/>
</dbReference>
<dbReference type="PANTHER" id="PTHR24409">
    <property type="entry name" value="ZINC FINGER PROTEIN 142"/>
    <property type="match status" value="1"/>
</dbReference>
<dbReference type="PROSITE" id="PS00028">
    <property type="entry name" value="ZINC_FINGER_C2H2_1"/>
    <property type="match status" value="2"/>
</dbReference>
<keyword evidence="1" id="KW-0479">Metal-binding</keyword>
<feature type="domain" description="C2H2-type" evidence="6">
    <location>
        <begin position="29"/>
        <end position="59"/>
    </location>
</feature>